<keyword evidence="3" id="KW-0285">Flavoprotein</keyword>
<dbReference type="OrthoDB" id="2219495at2759"/>
<comment type="caution">
    <text evidence="7">The sequence shown here is derived from an EMBL/GenBank/DDBJ whole genome shotgun (WGS) entry which is preliminary data.</text>
</comment>
<evidence type="ECO:0000256" key="3">
    <source>
        <dbReference type="ARBA" id="ARBA00022630"/>
    </source>
</evidence>
<name>A0A8K0TND9_9PEZI</name>
<dbReference type="AlphaFoldDB" id="A0A8K0TND9"/>
<dbReference type="InterPro" id="IPR006076">
    <property type="entry name" value="FAD-dep_OxRdtase"/>
</dbReference>
<keyword evidence="5" id="KW-0560">Oxidoreductase</keyword>
<comment type="similarity">
    <text evidence="2">Belongs to the MSOX/MTOX family.</text>
</comment>
<evidence type="ECO:0000313" key="7">
    <source>
        <dbReference type="EMBL" id="KAH7368673.1"/>
    </source>
</evidence>
<comment type="cofactor">
    <cofactor evidence="1">
        <name>FAD</name>
        <dbReference type="ChEBI" id="CHEBI:57692"/>
    </cofactor>
</comment>
<proteinExistence type="inferred from homology"/>
<dbReference type="GO" id="GO:0008115">
    <property type="term" value="F:sarcosine oxidase activity"/>
    <property type="evidence" value="ECO:0007669"/>
    <property type="project" value="TreeGrafter"/>
</dbReference>
<evidence type="ECO:0000256" key="5">
    <source>
        <dbReference type="ARBA" id="ARBA00023002"/>
    </source>
</evidence>
<dbReference type="Gene3D" id="3.30.9.10">
    <property type="entry name" value="D-Amino Acid Oxidase, subunit A, domain 2"/>
    <property type="match status" value="1"/>
</dbReference>
<sequence>MTTASPFPAKSDPIIIVGAGIFGLSTAIHLAQRGYHNVTLLDKQPYESTLYSYLNGCDAASADINKIIRSAYGDRALYQNLSFDAIREWNAWNAELSRGGEAVPPGMSSHDALWINNGDFSGTDATTLPDFERATVENMEQAGYRDTQLINNEKSHLEMAGTKGFGPMMQPFSKPLLGILDTTGGIALADKACRFALHKAKRLGVRLVLAPLAGEVTSLIKSANGKVLGVGTADGKSHFAAMTIIACGGWTPSLVPSLDGIAETTAGSVALFKIPETSSLRQRFSPHNFPAWSFNIGDGAEAGLYGFPVDEAGHLKIGYRGTKYTNPRVQADGVERSIPVTRWTKDEQIRTVPAQALKVIRRFVAEYLPELGREGIDIWVTRLCWYTDSFDNHFVIDRVPSQEGLMVATAGSGHAFKYLPTIGSWVVDIMEGKGMEREEVLAWAWRSLEPGQTPVNKIMEGSRGERVLGVVPLACDEPPKARL</sequence>
<reference evidence="7" key="1">
    <citation type="journal article" date="2021" name="Nat. Commun.">
        <title>Genetic determinants of endophytism in the Arabidopsis root mycobiome.</title>
        <authorList>
            <person name="Mesny F."/>
            <person name="Miyauchi S."/>
            <person name="Thiergart T."/>
            <person name="Pickel B."/>
            <person name="Atanasova L."/>
            <person name="Karlsson M."/>
            <person name="Huettel B."/>
            <person name="Barry K.W."/>
            <person name="Haridas S."/>
            <person name="Chen C."/>
            <person name="Bauer D."/>
            <person name="Andreopoulos W."/>
            <person name="Pangilinan J."/>
            <person name="LaButti K."/>
            <person name="Riley R."/>
            <person name="Lipzen A."/>
            <person name="Clum A."/>
            <person name="Drula E."/>
            <person name="Henrissat B."/>
            <person name="Kohler A."/>
            <person name="Grigoriev I.V."/>
            <person name="Martin F.M."/>
            <person name="Hacquard S."/>
        </authorList>
    </citation>
    <scope>NUCLEOTIDE SEQUENCE</scope>
    <source>
        <strain evidence="7">MPI-CAGE-AT-0016</strain>
    </source>
</reference>
<dbReference type="InterPro" id="IPR045170">
    <property type="entry name" value="MTOX"/>
</dbReference>
<feature type="domain" description="FAD dependent oxidoreductase" evidence="6">
    <location>
        <begin position="14"/>
        <end position="428"/>
    </location>
</feature>
<dbReference type="EMBL" id="JAGPXD010000002">
    <property type="protein sequence ID" value="KAH7368673.1"/>
    <property type="molecule type" value="Genomic_DNA"/>
</dbReference>
<dbReference type="Gene3D" id="3.50.50.60">
    <property type="entry name" value="FAD/NAD(P)-binding domain"/>
    <property type="match status" value="1"/>
</dbReference>
<evidence type="ECO:0000256" key="1">
    <source>
        <dbReference type="ARBA" id="ARBA00001974"/>
    </source>
</evidence>
<keyword evidence="4" id="KW-0274">FAD</keyword>
<dbReference type="GO" id="GO:0050660">
    <property type="term" value="F:flavin adenine dinucleotide binding"/>
    <property type="evidence" value="ECO:0007669"/>
    <property type="project" value="InterPro"/>
</dbReference>
<accession>A0A8K0TND9</accession>
<dbReference type="PANTHER" id="PTHR10961:SF15">
    <property type="entry name" value="FAD DEPENDENT OXIDOREDUCTASE DOMAIN-CONTAINING PROTEIN"/>
    <property type="match status" value="1"/>
</dbReference>
<dbReference type="PANTHER" id="PTHR10961">
    <property type="entry name" value="PEROXISOMAL SARCOSINE OXIDASE"/>
    <property type="match status" value="1"/>
</dbReference>
<dbReference type="Proteomes" id="UP000813385">
    <property type="component" value="Unassembled WGS sequence"/>
</dbReference>
<dbReference type="SUPFAM" id="SSF54373">
    <property type="entry name" value="FAD-linked reductases, C-terminal domain"/>
    <property type="match status" value="1"/>
</dbReference>
<keyword evidence="8" id="KW-1185">Reference proteome</keyword>
<gene>
    <name evidence="7" type="ORF">B0T11DRAFT_350238</name>
</gene>
<evidence type="ECO:0000256" key="4">
    <source>
        <dbReference type="ARBA" id="ARBA00022827"/>
    </source>
</evidence>
<evidence type="ECO:0000313" key="8">
    <source>
        <dbReference type="Proteomes" id="UP000813385"/>
    </source>
</evidence>
<protein>
    <submittedName>
        <fullName evidence="7">FAD dependent oxidoreductase</fullName>
    </submittedName>
</protein>
<dbReference type="Pfam" id="PF01266">
    <property type="entry name" value="DAO"/>
    <property type="match status" value="1"/>
</dbReference>
<organism evidence="7 8">
    <name type="scientific">Plectosphaerella cucumerina</name>
    <dbReference type="NCBI Taxonomy" id="40658"/>
    <lineage>
        <taxon>Eukaryota</taxon>
        <taxon>Fungi</taxon>
        <taxon>Dikarya</taxon>
        <taxon>Ascomycota</taxon>
        <taxon>Pezizomycotina</taxon>
        <taxon>Sordariomycetes</taxon>
        <taxon>Hypocreomycetidae</taxon>
        <taxon>Glomerellales</taxon>
        <taxon>Plectosphaerellaceae</taxon>
        <taxon>Plectosphaerella</taxon>
    </lineage>
</organism>
<evidence type="ECO:0000259" key="6">
    <source>
        <dbReference type="Pfam" id="PF01266"/>
    </source>
</evidence>
<dbReference type="SUPFAM" id="SSF51905">
    <property type="entry name" value="FAD/NAD(P)-binding domain"/>
    <property type="match status" value="1"/>
</dbReference>
<evidence type="ECO:0000256" key="2">
    <source>
        <dbReference type="ARBA" id="ARBA00010989"/>
    </source>
</evidence>
<dbReference type="InterPro" id="IPR036188">
    <property type="entry name" value="FAD/NAD-bd_sf"/>
</dbReference>